<proteinExistence type="predicted"/>
<evidence type="ECO:0000313" key="3">
    <source>
        <dbReference type="EMBL" id="KRT55548.1"/>
    </source>
</evidence>
<keyword evidence="6" id="KW-1185">Reference proteome</keyword>
<feature type="chain" id="PRO_5010437709" evidence="1">
    <location>
        <begin position="24"/>
        <end position="196"/>
    </location>
</feature>
<dbReference type="EMBL" id="LDXT01000077">
    <property type="protein sequence ID" value="KRT55548.1"/>
    <property type="molecule type" value="Genomic_DNA"/>
</dbReference>
<dbReference type="PATRIC" id="fig|54398.3.peg.2241"/>
<evidence type="ECO:0000313" key="6">
    <source>
        <dbReference type="Proteomes" id="UP000051634"/>
    </source>
</evidence>
<dbReference type="NCBIfam" id="TIGR02595">
    <property type="entry name" value="PEP_CTERM"/>
    <property type="match status" value="1"/>
</dbReference>
<name>A0A0T5YYB5_9GAMM</name>
<accession>A0A0T5YYB5</accession>
<feature type="signal peptide" evidence="1">
    <location>
        <begin position="1"/>
        <end position="23"/>
    </location>
</feature>
<protein>
    <submittedName>
        <fullName evidence="3 4">PEP-CTERM protein-sorting domain</fullName>
    </submittedName>
</protein>
<keyword evidence="1" id="KW-0732">Signal</keyword>
<organism evidence="3 6">
    <name type="scientific">endosymbiont of Ridgeia piscesae</name>
    <dbReference type="NCBI Taxonomy" id="54398"/>
    <lineage>
        <taxon>Bacteria</taxon>
        <taxon>Pseudomonadati</taxon>
        <taxon>Pseudomonadota</taxon>
        <taxon>Gammaproteobacteria</taxon>
        <taxon>sulfur-oxidizing symbionts</taxon>
    </lineage>
</organism>
<evidence type="ECO:0000313" key="5">
    <source>
        <dbReference type="Proteomes" id="UP000051276"/>
    </source>
</evidence>
<dbReference type="Proteomes" id="UP000051276">
    <property type="component" value="Unassembled WGS sequence"/>
</dbReference>
<dbReference type="Pfam" id="PF07589">
    <property type="entry name" value="PEP-CTERM"/>
    <property type="match status" value="1"/>
</dbReference>
<dbReference type="Proteomes" id="UP000051634">
    <property type="component" value="Unassembled WGS sequence"/>
</dbReference>
<feature type="domain" description="Ice-binding protein C-terminal" evidence="2">
    <location>
        <begin position="170"/>
        <end position="194"/>
    </location>
</feature>
<dbReference type="InterPro" id="IPR013424">
    <property type="entry name" value="Ice-binding_C"/>
</dbReference>
<dbReference type="EMBL" id="LMXI01000559">
    <property type="protein sequence ID" value="KRT57372.1"/>
    <property type="molecule type" value="Genomic_DNA"/>
</dbReference>
<reference evidence="5 6" key="1">
    <citation type="submission" date="2015-11" db="EMBL/GenBank/DDBJ databases">
        <title>The genome of Candidatus Endoriftia persephone in Ridgeia piscesae and population structure of the North Eastern Pacific vestimentiferan symbionts.</title>
        <authorList>
            <person name="Perez M."/>
            <person name="Juniper K.S."/>
        </authorList>
    </citation>
    <scope>NUCLEOTIDE SEQUENCE [LARGE SCALE GENOMIC DNA]</scope>
    <source>
        <strain evidence="4">Ind10</strain>
        <strain evidence="3">Ind11</strain>
    </source>
</reference>
<comment type="caution">
    <text evidence="3">The sequence shown here is derived from an EMBL/GenBank/DDBJ whole genome shotgun (WGS) entry which is preliminary data.</text>
</comment>
<gene>
    <name evidence="3" type="ORF">Ga0074115_12024</name>
    <name evidence="4" type="ORF">Ga0076813_113521</name>
</gene>
<sequence length="196" mass="20382">MRKITKITLAFCSLAMAAFSAQAAVIPLDLNDFYADPTVSVAVDGGSALMEENPAFSITLLSNDPLMGDPGIDVPTGLLSLDFDFSFSEPAGNDDEFYAFVFNGDTGALIDDFSVNWTDAGSVSWDLSGLDAGVTLLGMEFQLVSNLPSDGGLDSAVAVSNVHLVTENASVPEPGSLTLLGIGLVGGLFGFRKKSS</sequence>
<evidence type="ECO:0000256" key="1">
    <source>
        <dbReference type="SAM" id="SignalP"/>
    </source>
</evidence>
<evidence type="ECO:0000259" key="2">
    <source>
        <dbReference type="Pfam" id="PF07589"/>
    </source>
</evidence>
<evidence type="ECO:0000313" key="4">
    <source>
        <dbReference type="EMBL" id="KRT57372.1"/>
    </source>
</evidence>
<dbReference type="AlphaFoldDB" id="A0A0T5YYB5"/>